<keyword evidence="2" id="KW-1185">Reference proteome</keyword>
<dbReference type="EMBL" id="CM037623">
    <property type="protein sequence ID" value="KAH7988390.1"/>
    <property type="molecule type" value="Genomic_DNA"/>
</dbReference>
<evidence type="ECO:0000313" key="2">
    <source>
        <dbReference type="Proteomes" id="UP000827872"/>
    </source>
</evidence>
<name>A0ACB8E7U7_9SAUR</name>
<gene>
    <name evidence="1" type="ORF">K3G42_016149</name>
</gene>
<sequence length="108" mass="12352">MLLIISSAFNCWGKGDSKINFHDFKVPGLQHQGTLIPFWETGQNVLEAISYGCLPGKQRAVYPCLTHIFCKHLYWAIFHLRAYGTRNIFTFQTGPKGVEESKSCVWEK</sequence>
<dbReference type="Proteomes" id="UP000827872">
    <property type="component" value="Linkage Group LG10"/>
</dbReference>
<evidence type="ECO:0000313" key="1">
    <source>
        <dbReference type="EMBL" id="KAH7988390.1"/>
    </source>
</evidence>
<accession>A0ACB8E7U7</accession>
<comment type="caution">
    <text evidence="1">The sequence shown here is derived from an EMBL/GenBank/DDBJ whole genome shotgun (WGS) entry which is preliminary data.</text>
</comment>
<protein>
    <submittedName>
        <fullName evidence="1">Uncharacterized protein</fullName>
    </submittedName>
</protein>
<organism evidence="1 2">
    <name type="scientific">Sphaerodactylus townsendi</name>
    <dbReference type="NCBI Taxonomy" id="933632"/>
    <lineage>
        <taxon>Eukaryota</taxon>
        <taxon>Metazoa</taxon>
        <taxon>Chordata</taxon>
        <taxon>Craniata</taxon>
        <taxon>Vertebrata</taxon>
        <taxon>Euteleostomi</taxon>
        <taxon>Lepidosauria</taxon>
        <taxon>Squamata</taxon>
        <taxon>Bifurcata</taxon>
        <taxon>Gekkota</taxon>
        <taxon>Sphaerodactylidae</taxon>
        <taxon>Sphaerodactylus</taxon>
    </lineage>
</organism>
<proteinExistence type="predicted"/>
<reference evidence="1" key="1">
    <citation type="submission" date="2021-08" db="EMBL/GenBank/DDBJ databases">
        <title>The first chromosome-level gecko genome reveals the dynamic sex chromosomes of Neotropical dwarf geckos (Sphaerodactylidae: Sphaerodactylus).</title>
        <authorList>
            <person name="Pinto B.J."/>
            <person name="Keating S.E."/>
            <person name="Gamble T."/>
        </authorList>
    </citation>
    <scope>NUCLEOTIDE SEQUENCE</scope>
    <source>
        <strain evidence="1">TG3544</strain>
    </source>
</reference>